<accession>A0A6A8DDK9</accession>
<dbReference type="InterPro" id="IPR000866">
    <property type="entry name" value="AhpC/TSA"/>
</dbReference>
<dbReference type="PROSITE" id="PS51352">
    <property type="entry name" value="THIOREDOXIN_2"/>
    <property type="match status" value="1"/>
</dbReference>
<dbReference type="SUPFAM" id="SSF52833">
    <property type="entry name" value="Thioredoxin-like"/>
    <property type="match status" value="1"/>
</dbReference>
<name>A0A6A8DDK9_9BACI</name>
<dbReference type="GO" id="GO:0016209">
    <property type="term" value="F:antioxidant activity"/>
    <property type="evidence" value="ECO:0007669"/>
    <property type="project" value="InterPro"/>
</dbReference>
<evidence type="ECO:0000259" key="2">
    <source>
        <dbReference type="PROSITE" id="PS51352"/>
    </source>
</evidence>
<dbReference type="PANTHER" id="PTHR42852">
    <property type="entry name" value="THIOL:DISULFIDE INTERCHANGE PROTEIN DSBE"/>
    <property type="match status" value="1"/>
</dbReference>
<dbReference type="AlphaFoldDB" id="A0A6A8DDK9"/>
<evidence type="ECO:0000313" key="4">
    <source>
        <dbReference type="Proteomes" id="UP000799092"/>
    </source>
</evidence>
<dbReference type="Gene3D" id="3.40.30.10">
    <property type="entry name" value="Glutaredoxin"/>
    <property type="match status" value="1"/>
</dbReference>
<evidence type="ECO:0000313" key="3">
    <source>
        <dbReference type="EMBL" id="MRH42606.1"/>
    </source>
</evidence>
<dbReference type="PANTHER" id="PTHR42852:SF1">
    <property type="entry name" value="THIOREDOXIN-LIKE PROTEIN YNEN"/>
    <property type="match status" value="1"/>
</dbReference>
<evidence type="ECO:0000256" key="1">
    <source>
        <dbReference type="ARBA" id="ARBA00023157"/>
    </source>
</evidence>
<dbReference type="CDD" id="cd02966">
    <property type="entry name" value="TlpA_like_family"/>
    <property type="match status" value="1"/>
</dbReference>
<dbReference type="InterPro" id="IPR036249">
    <property type="entry name" value="Thioredoxin-like_sf"/>
</dbReference>
<keyword evidence="1" id="KW-1015">Disulfide bond</keyword>
<reference evidence="3" key="1">
    <citation type="submission" date="2019-11" db="EMBL/GenBank/DDBJ databases">
        <authorList>
            <person name="Li J."/>
        </authorList>
    </citation>
    <scope>NUCLEOTIDE SEQUENCE</scope>
    <source>
        <strain evidence="3">B6B</strain>
    </source>
</reference>
<gene>
    <name evidence="3" type="ORF">GH741_07900</name>
</gene>
<dbReference type="Pfam" id="PF00578">
    <property type="entry name" value="AhpC-TSA"/>
    <property type="match status" value="1"/>
</dbReference>
<dbReference type="InterPro" id="IPR050553">
    <property type="entry name" value="Thioredoxin_ResA/DsbE_sf"/>
</dbReference>
<organism evidence="3 4">
    <name type="scientific">Aquibacillus halophilus</name>
    <dbReference type="NCBI Taxonomy" id="930132"/>
    <lineage>
        <taxon>Bacteria</taxon>
        <taxon>Bacillati</taxon>
        <taxon>Bacillota</taxon>
        <taxon>Bacilli</taxon>
        <taxon>Bacillales</taxon>
        <taxon>Bacillaceae</taxon>
        <taxon>Aquibacillus</taxon>
    </lineage>
</organism>
<protein>
    <submittedName>
        <fullName evidence="3">Redoxin domain-containing protein</fullName>
    </submittedName>
</protein>
<sequence length="200" mass="22189">MFKTISAALLLLTLIGIFIYNISVQNNPQQSASNNEIDVSGDSSVDGTVMVSPQAPQGLKIGDKAPDFTLETLDGEKVSLSDYQGKKVFLNFWATWCGPCRVEMPDMEEFYNEYGDEVEIIAVNATGTETNITAVRNFIEEGNFSFLTLIDPDLAVVVDQYSVLTIPTTYFIGTDGIIQAEKMMGPMTFKYMEEMMNKIN</sequence>
<dbReference type="OrthoDB" id="25753at2"/>
<feature type="domain" description="Thioredoxin" evidence="2">
    <location>
        <begin position="59"/>
        <end position="200"/>
    </location>
</feature>
<dbReference type="RefSeq" id="WP_153736237.1">
    <property type="nucleotide sequence ID" value="NZ_WJNG01000005.1"/>
</dbReference>
<dbReference type="InterPro" id="IPR013766">
    <property type="entry name" value="Thioredoxin_domain"/>
</dbReference>
<comment type="caution">
    <text evidence="3">The sequence shown here is derived from an EMBL/GenBank/DDBJ whole genome shotgun (WGS) entry which is preliminary data.</text>
</comment>
<keyword evidence="4" id="KW-1185">Reference proteome</keyword>
<dbReference type="GO" id="GO:0016491">
    <property type="term" value="F:oxidoreductase activity"/>
    <property type="evidence" value="ECO:0007669"/>
    <property type="project" value="InterPro"/>
</dbReference>
<proteinExistence type="predicted"/>
<dbReference type="Proteomes" id="UP000799092">
    <property type="component" value="Unassembled WGS sequence"/>
</dbReference>
<dbReference type="EMBL" id="WJNG01000005">
    <property type="protein sequence ID" value="MRH42606.1"/>
    <property type="molecule type" value="Genomic_DNA"/>
</dbReference>
<dbReference type="InterPro" id="IPR017937">
    <property type="entry name" value="Thioredoxin_CS"/>
</dbReference>
<dbReference type="PROSITE" id="PS00194">
    <property type="entry name" value="THIOREDOXIN_1"/>
    <property type="match status" value="1"/>
</dbReference>